<evidence type="ECO:0000259" key="3">
    <source>
        <dbReference type="PROSITE" id="PS50026"/>
    </source>
</evidence>
<dbReference type="FunFam" id="2.10.25.10:FF:000112">
    <property type="entry name" value="Netrin G1"/>
    <property type="match status" value="1"/>
</dbReference>
<comment type="caution">
    <text evidence="1">Lacks conserved residue(s) required for the propagation of feature annotation.</text>
</comment>
<sequence length="284" mass="32102">MIVAPQVDLPTVSSVQRVFFLLHPSPSSSQSHSSAAAELGCNNSGSERHSGLKVMSSRAETVIVIRWAQRLTGVMAQGSVSVRAERQAVSVTSVSPDIYGTVAANNKKRKKEKRREKRDKKKRDKRKKKKRDKERKKKREKRDKKRKKREKRKKKRDKKKKKKREKRDKKKKNSSWSARRGQFVMVSSSWSVRRGQLVVVSSSWSSATPRVCDDELLRCQNGGVCVNNVRCQCAPGYSGLLCEKVRSDGEAGYGSSDSDRTSKPSSVIILLLLMLLRSTWALSL</sequence>
<keyword evidence="1" id="KW-1015">Disulfide bond</keyword>
<evidence type="ECO:0000256" key="2">
    <source>
        <dbReference type="SAM" id="MobiDB-lite"/>
    </source>
</evidence>
<keyword evidence="5" id="KW-1185">Reference proteome</keyword>
<evidence type="ECO:0000256" key="1">
    <source>
        <dbReference type="PROSITE-ProRule" id="PRU00076"/>
    </source>
</evidence>
<feature type="domain" description="EGF-like" evidence="3">
    <location>
        <begin position="208"/>
        <end position="243"/>
    </location>
</feature>
<dbReference type="SMART" id="SM00181">
    <property type="entry name" value="EGF"/>
    <property type="match status" value="1"/>
</dbReference>
<dbReference type="InterPro" id="IPR000742">
    <property type="entry name" value="EGF"/>
</dbReference>
<dbReference type="PROSITE" id="PS50026">
    <property type="entry name" value="EGF_3"/>
    <property type="match status" value="1"/>
</dbReference>
<proteinExistence type="predicted"/>
<feature type="disulfide bond" evidence="1">
    <location>
        <begin position="233"/>
        <end position="242"/>
    </location>
</feature>
<organism evidence="4 5">
    <name type="scientific">Hemibagrus guttatus</name>
    <dbReference type="NCBI Taxonomy" id="175788"/>
    <lineage>
        <taxon>Eukaryota</taxon>
        <taxon>Metazoa</taxon>
        <taxon>Chordata</taxon>
        <taxon>Craniata</taxon>
        <taxon>Vertebrata</taxon>
        <taxon>Euteleostomi</taxon>
        <taxon>Actinopterygii</taxon>
        <taxon>Neopterygii</taxon>
        <taxon>Teleostei</taxon>
        <taxon>Ostariophysi</taxon>
        <taxon>Siluriformes</taxon>
        <taxon>Bagridae</taxon>
        <taxon>Hemibagrus</taxon>
    </lineage>
</organism>
<protein>
    <recommendedName>
        <fullName evidence="3">EGF-like domain-containing protein</fullName>
    </recommendedName>
</protein>
<evidence type="ECO:0000313" key="4">
    <source>
        <dbReference type="EMBL" id="KAK3550856.1"/>
    </source>
</evidence>
<dbReference type="Pfam" id="PF00008">
    <property type="entry name" value="EGF"/>
    <property type="match status" value="1"/>
</dbReference>
<dbReference type="AlphaFoldDB" id="A0AAE0RCQ4"/>
<feature type="region of interest" description="Disordered" evidence="2">
    <location>
        <begin position="26"/>
        <end position="54"/>
    </location>
</feature>
<dbReference type="PROSITE" id="PS00022">
    <property type="entry name" value="EGF_1"/>
    <property type="match status" value="1"/>
</dbReference>
<keyword evidence="1" id="KW-0245">EGF-like domain</keyword>
<reference evidence="4" key="1">
    <citation type="submission" date="2023-06" db="EMBL/GenBank/DDBJ databases">
        <title>Male Hemibagrus guttatus genome.</title>
        <authorList>
            <person name="Bian C."/>
        </authorList>
    </citation>
    <scope>NUCLEOTIDE SEQUENCE</scope>
    <source>
        <strain evidence="4">Male_cb2023</strain>
        <tissue evidence="4">Muscle</tissue>
    </source>
</reference>
<dbReference type="PROSITE" id="PS01186">
    <property type="entry name" value="EGF_2"/>
    <property type="match status" value="1"/>
</dbReference>
<accession>A0AAE0RCQ4</accession>
<comment type="caution">
    <text evidence="4">The sequence shown here is derived from an EMBL/GenBank/DDBJ whole genome shotgun (WGS) entry which is preliminary data.</text>
</comment>
<feature type="compositionally biased region" description="Low complexity" evidence="2">
    <location>
        <begin position="26"/>
        <end position="37"/>
    </location>
</feature>
<dbReference type="CDD" id="cd00054">
    <property type="entry name" value="EGF_CA"/>
    <property type="match status" value="1"/>
</dbReference>
<evidence type="ECO:0000313" key="5">
    <source>
        <dbReference type="Proteomes" id="UP001274896"/>
    </source>
</evidence>
<dbReference type="EMBL" id="JAUCMX010000003">
    <property type="protein sequence ID" value="KAK3550856.1"/>
    <property type="molecule type" value="Genomic_DNA"/>
</dbReference>
<feature type="compositionally biased region" description="Basic residues" evidence="2">
    <location>
        <begin position="106"/>
        <end position="173"/>
    </location>
</feature>
<feature type="region of interest" description="Disordered" evidence="2">
    <location>
        <begin position="100"/>
        <end position="180"/>
    </location>
</feature>
<dbReference type="SUPFAM" id="SSF57196">
    <property type="entry name" value="EGF/Laminin"/>
    <property type="match status" value="1"/>
</dbReference>
<gene>
    <name evidence="4" type="ORF">QTP70_006421</name>
</gene>
<dbReference type="Gene3D" id="2.10.25.10">
    <property type="entry name" value="Laminin"/>
    <property type="match status" value="1"/>
</dbReference>
<dbReference type="Proteomes" id="UP001274896">
    <property type="component" value="Unassembled WGS sequence"/>
</dbReference>
<name>A0AAE0RCQ4_9TELE</name>